<dbReference type="Gene3D" id="1.10.510.10">
    <property type="entry name" value="Transferase(Phosphotransferase) domain 1"/>
    <property type="match status" value="1"/>
</dbReference>
<keyword evidence="5" id="KW-1185">Reference proteome</keyword>
<dbReference type="GO" id="GO:0004672">
    <property type="term" value="F:protein kinase activity"/>
    <property type="evidence" value="ECO:0007669"/>
    <property type="project" value="InterPro"/>
</dbReference>
<dbReference type="GO" id="GO:0005524">
    <property type="term" value="F:ATP binding"/>
    <property type="evidence" value="ECO:0007669"/>
    <property type="project" value="UniProtKB-UniRule"/>
</dbReference>
<feature type="region of interest" description="Disordered" evidence="2">
    <location>
        <begin position="45"/>
        <end position="120"/>
    </location>
</feature>
<feature type="compositionally biased region" description="Polar residues" evidence="2">
    <location>
        <begin position="98"/>
        <end position="109"/>
    </location>
</feature>
<evidence type="ECO:0000256" key="2">
    <source>
        <dbReference type="SAM" id="MobiDB-lite"/>
    </source>
</evidence>
<keyword evidence="1" id="KW-0547">Nucleotide-binding</keyword>
<feature type="domain" description="Protein kinase" evidence="3">
    <location>
        <begin position="423"/>
        <end position="722"/>
    </location>
</feature>
<dbReference type="PANTHER" id="PTHR23257">
    <property type="entry name" value="SERINE-THREONINE PROTEIN KINASE"/>
    <property type="match status" value="1"/>
</dbReference>
<reference evidence="4 5" key="1">
    <citation type="journal article" date="2024" name="Nat. Commun.">
        <title>Phylogenomics reveals the evolutionary origins of lichenization in chlorophyte algae.</title>
        <authorList>
            <person name="Puginier C."/>
            <person name="Libourel C."/>
            <person name="Otte J."/>
            <person name="Skaloud P."/>
            <person name="Haon M."/>
            <person name="Grisel S."/>
            <person name="Petersen M."/>
            <person name="Berrin J.G."/>
            <person name="Delaux P.M."/>
            <person name="Dal Grande F."/>
            <person name="Keller J."/>
        </authorList>
    </citation>
    <scope>NUCLEOTIDE SEQUENCE [LARGE SCALE GENOMIC DNA]</scope>
    <source>
        <strain evidence="4 5">SAG 2036</strain>
    </source>
</reference>
<dbReference type="PROSITE" id="PS00107">
    <property type="entry name" value="PROTEIN_KINASE_ATP"/>
    <property type="match status" value="1"/>
</dbReference>
<accession>A0AAW1P3N0</accession>
<feature type="region of interest" description="Disordered" evidence="2">
    <location>
        <begin position="330"/>
        <end position="413"/>
    </location>
</feature>
<dbReference type="InterPro" id="IPR000719">
    <property type="entry name" value="Prot_kinase_dom"/>
</dbReference>
<evidence type="ECO:0000256" key="1">
    <source>
        <dbReference type="PROSITE-ProRule" id="PRU10141"/>
    </source>
</evidence>
<dbReference type="InterPro" id="IPR050167">
    <property type="entry name" value="Ser_Thr_protein_kinase"/>
</dbReference>
<proteinExistence type="predicted"/>
<gene>
    <name evidence="4" type="ORF">WJX73_000335</name>
</gene>
<feature type="compositionally biased region" description="Basic and acidic residues" evidence="2">
    <location>
        <begin position="378"/>
        <end position="404"/>
    </location>
</feature>
<organism evidence="4 5">
    <name type="scientific">Symbiochloris irregularis</name>
    <dbReference type="NCBI Taxonomy" id="706552"/>
    <lineage>
        <taxon>Eukaryota</taxon>
        <taxon>Viridiplantae</taxon>
        <taxon>Chlorophyta</taxon>
        <taxon>core chlorophytes</taxon>
        <taxon>Trebouxiophyceae</taxon>
        <taxon>Trebouxiales</taxon>
        <taxon>Trebouxiaceae</taxon>
        <taxon>Symbiochloris</taxon>
    </lineage>
</organism>
<evidence type="ECO:0000313" key="4">
    <source>
        <dbReference type="EMBL" id="KAK9802769.1"/>
    </source>
</evidence>
<dbReference type="Gene3D" id="3.30.200.20">
    <property type="entry name" value="Phosphorylase Kinase, domain 1"/>
    <property type="match status" value="1"/>
</dbReference>
<feature type="region of interest" description="Disordered" evidence="2">
    <location>
        <begin position="232"/>
        <end position="261"/>
    </location>
</feature>
<dbReference type="EMBL" id="JALJOQ010000067">
    <property type="protein sequence ID" value="KAK9802769.1"/>
    <property type="molecule type" value="Genomic_DNA"/>
</dbReference>
<feature type="region of interest" description="Disordered" evidence="2">
    <location>
        <begin position="284"/>
        <end position="303"/>
    </location>
</feature>
<feature type="binding site" evidence="1">
    <location>
        <position position="452"/>
    </location>
    <ligand>
        <name>ATP</name>
        <dbReference type="ChEBI" id="CHEBI:30616"/>
    </ligand>
</feature>
<dbReference type="SUPFAM" id="SSF56112">
    <property type="entry name" value="Protein kinase-like (PK-like)"/>
    <property type="match status" value="1"/>
</dbReference>
<dbReference type="InterPro" id="IPR011009">
    <property type="entry name" value="Kinase-like_dom_sf"/>
</dbReference>
<feature type="compositionally biased region" description="Low complexity" evidence="2">
    <location>
        <begin position="62"/>
        <end position="75"/>
    </location>
</feature>
<dbReference type="Pfam" id="PF00069">
    <property type="entry name" value="Pkinase"/>
    <property type="match status" value="1"/>
</dbReference>
<dbReference type="GO" id="GO:0005737">
    <property type="term" value="C:cytoplasm"/>
    <property type="evidence" value="ECO:0007669"/>
    <property type="project" value="TreeGrafter"/>
</dbReference>
<name>A0AAW1P3N0_9CHLO</name>
<dbReference type="InterPro" id="IPR017441">
    <property type="entry name" value="Protein_kinase_ATP_BS"/>
</dbReference>
<dbReference type="GO" id="GO:0007165">
    <property type="term" value="P:signal transduction"/>
    <property type="evidence" value="ECO:0007669"/>
    <property type="project" value="TreeGrafter"/>
</dbReference>
<dbReference type="Proteomes" id="UP001465755">
    <property type="component" value="Unassembled WGS sequence"/>
</dbReference>
<keyword evidence="1" id="KW-0067">ATP-binding</keyword>
<protein>
    <recommendedName>
        <fullName evidence="3">Protein kinase domain-containing protein</fullName>
    </recommendedName>
</protein>
<dbReference type="CDD" id="cd00180">
    <property type="entry name" value="PKc"/>
    <property type="match status" value="1"/>
</dbReference>
<feature type="region of interest" description="Disordered" evidence="2">
    <location>
        <begin position="158"/>
        <end position="192"/>
    </location>
</feature>
<evidence type="ECO:0000259" key="3">
    <source>
        <dbReference type="PROSITE" id="PS50011"/>
    </source>
</evidence>
<evidence type="ECO:0000313" key="5">
    <source>
        <dbReference type="Proteomes" id="UP001465755"/>
    </source>
</evidence>
<feature type="compositionally biased region" description="Polar residues" evidence="2">
    <location>
        <begin position="233"/>
        <end position="245"/>
    </location>
</feature>
<comment type="caution">
    <text evidence="4">The sequence shown here is derived from an EMBL/GenBank/DDBJ whole genome shotgun (WGS) entry which is preliminary data.</text>
</comment>
<dbReference type="AlphaFoldDB" id="A0AAW1P3N0"/>
<sequence length="744" mass="79900">MGATVSLLKDPGPPLEDAEKLFSGFYQPLGAGLVPEKIPIIKETHERPSISRTALRPKESAKSVAATATAATKSLPPAPETTGTKEETAVNGTGPPTRATQASVCSTKQTTHKDERSAMPLPISGRDELLAPQKPGTTAVLGHKAKQGVLGVKRLLRRFGPSNPVKESRSKQMTQDTVEPTPHSVKATWQPPAGPMESGFGTLRQVHIGQTASSKAYSSKDAVHANHLRPYASQKQAAEGSTGTASKAPGNTAWTHSGKTRRVRSHANLIDKGIIPAARQQCESGEGMLPGHAPLQSQLEGNQPQKATSAIPTQVPASFAARATQALAKKGMSPTPAAGCAQIPSSPPGSPKIPWDRPGHAAKPKQPVGQVPPAVIKARPEKDSEGGQMNEKGHARAKAQESKRPSSTHVKAGAQRTILGGKYIWLGKLGEGSFGQVVKAVAVTGSKPVAIKWDLIDGDSGEPNTLEAARTRRLVLAREAGMLKAAQGHPNVVKLLEVVQKQGLKASNPDVEAIVMELATGGDVFSLMFEFVKRGKLMDPLQLAHIILQVGRGLQHLHRQNIAHCELKPDQFLINGVWSIEDDAVLRFLDCTVQLADLGLSRRTPEQQGHLSKRIPPGCKTYAAPEMLDKKHNQVDLKAGDVYSLGKCLMVIMTQNTASIAKWGFLTELNAYKAMKGSRWQELATACDGEYLALFKLAQWLMAPHPADRPSMPEVVNKLEFVTAHIQGRRQGKRAMPLHECFYI</sequence>
<dbReference type="PROSITE" id="PS50011">
    <property type="entry name" value="PROTEIN_KINASE_DOM"/>
    <property type="match status" value="1"/>
</dbReference>